<reference evidence="2" key="1">
    <citation type="journal article" date="2023" name="Nat. Plants">
        <title>Single-cell RNA sequencing provides a high-resolution roadmap for understanding the multicellular compartmentation of specialized metabolism.</title>
        <authorList>
            <person name="Sun S."/>
            <person name="Shen X."/>
            <person name="Li Y."/>
            <person name="Li Y."/>
            <person name="Wang S."/>
            <person name="Li R."/>
            <person name="Zhang H."/>
            <person name="Shen G."/>
            <person name="Guo B."/>
            <person name="Wei J."/>
            <person name="Xu J."/>
            <person name="St-Pierre B."/>
            <person name="Chen S."/>
            <person name="Sun C."/>
        </authorList>
    </citation>
    <scope>NUCLEOTIDE SEQUENCE [LARGE SCALE GENOMIC DNA]</scope>
</reference>
<dbReference type="Proteomes" id="UP001060085">
    <property type="component" value="Linkage Group LG03"/>
</dbReference>
<organism evidence="1 2">
    <name type="scientific">Catharanthus roseus</name>
    <name type="common">Madagascar periwinkle</name>
    <name type="synonym">Vinca rosea</name>
    <dbReference type="NCBI Taxonomy" id="4058"/>
    <lineage>
        <taxon>Eukaryota</taxon>
        <taxon>Viridiplantae</taxon>
        <taxon>Streptophyta</taxon>
        <taxon>Embryophyta</taxon>
        <taxon>Tracheophyta</taxon>
        <taxon>Spermatophyta</taxon>
        <taxon>Magnoliopsida</taxon>
        <taxon>eudicotyledons</taxon>
        <taxon>Gunneridae</taxon>
        <taxon>Pentapetalae</taxon>
        <taxon>asterids</taxon>
        <taxon>lamiids</taxon>
        <taxon>Gentianales</taxon>
        <taxon>Apocynaceae</taxon>
        <taxon>Rauvolfioideae</taxon>
        <taxon>Vinceae</taxon>
        <taxon>Catharanthinae</taxon>
        <taxon>Catharanthus</taxon>
    </lineage>
</organism>
<proteinExistence type="predicted"/>
<gene>
    <name evidence="1" type="ORF">M9H77_13079</name>
</gene>
<evidence type="ECO:0000313" key="1">
    <source>
        <dbReference type="EMBL" id="KAI5672715.1"/>
    </source>
</evidence>
<comment type="caution">
    <text evidence="1">The sequence shown here is derived from an EMBL/GenBank/DDBJ whole genome shotgun (WGS) entry which is preliminary data.</text>
</comment>
<dbReference type="EMBL" id="CM044703">
    <property type="protein sequence ID" value="KAI5672715.1"/>
    <property type="molecule type" value="Genomic_DNA"/>
</dbReference>
<keyword evidence="2" id="KW-1185">Reference proteome</keyword>
<name>A0ACC0BJ88_CATRO</name>
<accession>A0ACC0BJ88</accession>
<protein>
    <submittedName>
        <fullName evidence="1">Uncharacterized protein</fullName>
    </submittedName>
</protein>
<evidence type="ECO:0000313" key="2">
    <source>
        <dbReference type="Proteomes" id="UP001060085"/>
    </source>
</evidence>
<sequence>MAAANGYHTTSNSDLTVGRAVNVVVPTIAVVGAVAADCSTAGRHTAATSRSPAFVNMNQKATSVGVTSPVIQTTHWIKKGMVVVLIEDTIEQLPPPAGFPHATEPVAADTQAECSLKNSQPEEQRTTTIEGCLNLDVSSHVVEGSAVVGCLKEGLFGGSLALVMEQETSENCARNVEVITSRS</sequence>